<dbReference type="AlphaFoldDB" id="A0A0B8QT22"/>
<reference evidence="1 2" key="1">
    <citation type="submission" date="2015-01" db="EMBL/GenBank/DDBJ databases">
        <title>Lactococcus lactis subsp.lactis JCM 5805 whole genome shotgun sequence.</title>
        <authorList>
            <person name="Fujii T."/>
            <person name="Tomita Y."/>
            <person name="Ikushima S."/>
            <person name="Fujiwara D."/>
        </authorList>
    </citation>
    <scope>NUCLEOTIDE SEQUENCE [LARGE SCALE GENOMIC DNA]</scope>
    <source>
        <strain evidence="1 2">JCM 5805</strain>
    </source>
</reference>
<sequence length="61" mass="7357">MTTQKEKNVLDFKDKDILKNHKVADKDDEWFHEQWKNKLSGLKEAGDGKVRKKFMMYISKR</sequence>
<dbReference type="RefSeq" id="WP_025016606.1">
    <property type="nucleotide sequence ID" value="NZ_BAABQR010000001.1"/>
</dbReference>
<name>A0A0B8QT22_LACLL</name>
<dbReference type="Proteomes" id="UP000031847">
    <property type="component" value="Unassembled WGS sequence"/>
</dbReference>
<evidence type="ECO:0000313" key="2">
    <source>
        <dbReference type="Proteomes" id="UP000031847"/>
    </source>
</evidence>
<proteinExistence type="predicted"/>
<organism evidence="1 2">
    <name type="scientific">Lactococcus lactis subsp. lactis</name>
    <name type="common">Streptococcus lactis</name>
    <dbReference type="NCBI Taxonomy" id="1360"/>
    <lineage>
        <taxon>Bacteria</taxon>
        <taxon>Bacillati</taxon>
        <taxon>Bacillota</taxon>
        <taxon>Bacilli</taxon>
        <taxon>Lactobacillales</taxon>
        <taxon>Streptococcaceae</taxon>
        <taxon>Lactococcus</taxon>
    </lineage>
</organism>
<evidence type="ECO:0000313" key="1">
    <source>
        <dbReference type="EMBL" id="GAM80107.1"/>
    </source>
</evidence>
<accession>A0A0B8QT22</accession>
<protein>
    <submittedName>
        <fullName evidence="1">Fe2+ transport system protein B</fullName>
    </submittedName>
</protein>
<gene>
    <name evidence="1" type="ORF">JCM5805K_1215</name>
</gene>
<comment type="caution">
    <text evidence="1">The sequence shown here is derived from an EMBL/GenBank/DDBJ whole genome shotgun (WGS) entry which is preliminary data.</text>
</comment>
<dbReference type="EMBL" id="BBSI01000017">
    <property type="protein sequence ID" value="GAM80107.1"/>
    <property type="molecule type" value="Genomic_DNA"/>
</dbReference>